<dbReference type="AlphaFoldDB" id="A0A2L0EL31"/>
<evidence type="ECO:0008006" key="3">
    <source>
        <dbReference type="Google" id="ProtNLM"/>
    </source>
</evidence>
<accession>A0A2L0EL31</accession>
<sequence>MSVMRRFNIAGPCHADRHYMIPPERRFGECPELVDKQAYFVVHAPRQTGKTTTMKALAGALTKAGRYAALHFSCERARAFPDDVAAAERAVWGSIEGAAHSDLPAALHPPARVDADAGLFLGAQLARWAKVCPLPLVLVFDEIDALTGNGLLSVLSQLRAGYNARPAPFPWSVALCGMRDVRDYRAASGGDPVRAGSSSPFNIKEASLRLGNFTEAEVRELYSQHTADTGQVFTDEALCRAWALAQGQPWLSNALAREIVEEMRLPPTEPITAAHIDEAKERLILTRATHLDSLLARLREEPVRRVLEPILAGELPHHDPLNEDHRYVTDLGLIAPDPPVRIANPIYREIIFRVLAGDTERAVLVDRQSFVGPDGQLEMPRLLDSFAAFWREHGEVLAERTEYTEVAAQLVFMAFLHRIVNGGGLIDREIGIGKKRIDLLVRWPCTGAGGQRVVQRVALELKVWRDRDKKGNPLPQGLVQLDQYLARLGLDEGVLVLFDLRSAAPPVEERTRLEQATTPSGRRVTVLRA</sequence>
<dbReference type="EMBL" id="CP012673">
    <property type="protein sequence ID" value="AUX39994.1"/>
    <property type="molecule type" value="Genomic_DNA"/>
</dbReference>
<name>A0A2L0EL31_SORCE</name>
<gene>
    <name evidence="1" type="ORF">SOCE26_013890</name>
</gene>
<organism evidence="1 2">
    <name type="scientific">Sorangium cellulosum</name>
    <name type="common">Polyangium cellulosum</name>
    <dbReference type="NCBI Taxonomy" id="56"/>
    <lineage>
        <taxon>Bacteria</taxon>
        <taxon>Pseudomonadati</taxon>
        <taxon>Myxococcota</taxon>
        <taxon>Polyangia</taxon>
        <taxon>Polyangiales</taxon>
        <taxon>Polyangiaceae</taxon>
        <taxon>Sorangium</taxon>
    </lineage>
</organism>
<evidence type="ECO:0000313" key="2">
    <source>
        <dbReference type="Proteomes" id="UP000238348"/>
    </source>
</evidence>
<evidence type="ECO:0000313" key="1">
    <source>
        <dbReference type="EMBL" id="AUX39994.1"/>
    </source>
</evidence>
<dbReference type="SUPFAM" id="SSF52540">
    <property type="entry name" value="P-loop containing nucleoside triphosphate hydrolases"/>
    <property type="match status" value="1"/>
</dbReference>
<proteinExistence type="predicted"/>
<dbReference type="Proteomes" id="UP000238348">
    <property type="component" value="Chromosome"/>
</dbReference>
<reference evidence="1 2" key="1">
    <citation type="submission" date="2015-09" db="EMBL/GenBank/DDBJ databases">
        <title>Sorangium comparison.</title>
        <authorList>
            <person name="Zaburannyi N."/>
            <person name="Bunk B."/>
            <person name="Overmann J."/>
            <person name="Mueller R."/>
        </authorList>
    </citation>
    <scope>NUCLEOTIDE SEQUENCE [LARGE SCALE GENOMIC DNA]</scope>
    <source>
        <strain evidence="1 2">So ce26</strain>
    </source>
</reference>
<dbReference type="InterPro" id="IPR027417">
    <property type="entry name" value="P-loop_NTPase"/>
</dbReference>
<protein>
    <recommendedName>
        <fullName evidence="3">AAA+ ATPase domain-containing protein</fullName>
    </recommendedName>
</protein>